<protein>
    <submittedName>
        <fullName evidence="1">Uncharacterized protein</fullName>
    </submittedName>
</protein>
<dbReference type="AlphaFoldDB" id="A0A7V1LME8"/>
<gene>
    <name evidence="1" type="ORF">ENJ10_08425</name>
</gene>
<dbReference type="Proteomes" id="UP000886005">
    <property type="component" value="Unassembled WGS sequence"/>
</dbReference>
<reference evidence="1" key="1">
    <citation type="journal article" date="2020" name="mSystems">
        <title>Genome- and Community-Level Interaction Insights into Carbon Utilization and Element Cycling Functions of Hydrothermarchaeota in Hydrothermal Sediment.</title>
        <authorList>
            <person name="Zhou Z."/>
            <person name="Liu Y."/>
            <person name="Xu W."/>
            <person name="Pan J."/>
            <person name="Luo Z.H."/>
            <person name="Li M."/>
        </authorList>
    </citation>
    <scope>NUCLEOTIDE SEQUENCE [LARGE SCALE GENOMIC DNA]</scope>
    <source>
        <strain evidence="1">HyVt-456</strain>
    </source>
</reference>
<proteinExistence type="predicted"/>
<organism evidence="1">
    <name type="scientific">Caldithrix abyssi</name>
    <dbReference type="NCBI Taxonomy" id="187145"/>
    <lineage>
        <taxon>Bacteria</taxon>
        <taxon>Pseudomonadati</taxon>
        <taxon>Calditrichota</taxon>
        <taxon>Calditrichia</taxon>
        <taxon>Calditrichales</taxon>
        <taxon>Calditrichaceae</taxon>
        <taxon>Caldithrix</taxon>
    </lineage>
</organism>
<comment type="caution">
    <text evidence="1">The sequence shown here is derived from an EMBL/GenBank/DDBJ whole genome shotgun (WGS) entry which is preliminary data.</text>
</comment>
<accession>A0A7V1LME8</accession>
<dbReference type="EMBL" id="DRLD01000230">
    <property type="protein sequence ID" value="HED10701.1"/>
    <property type="molecule type" value="Genomic_DNA"/>
</dbReference>
<sequence>MKIFLSLLALFALLAGGAWYYFDSTMHYLPPDVETMQEVRPEDFHQQARQIKKRMSRELKASGQTSVSAGDIEKITFAAIARKSKIPPEELIKRYKVDIQPGGVRLSALVDLRKVRQLRLPAKMRTALETVTGFIPDDMLDEVYVSVNGLPQKVGDKVAFSDDARVQIGGWSRKLNDLMDDARIILGRDIFQKLSFNTIRIEKDRVIIKRQDNRP</sequence>
<name>A0A7V1LME8_CALAY</name>
<evidence type="ECO:0000313" key="1">
    <source>
        <dbReference type="EMBL" id="HED10701.1"/>
    </source>
</evidence>